<dbReference type="GO" id="GO:0050661">
    <property type="term" value="F:NADP binding"/>
    <property type="evidence" value="ECO:0007669"/>
    <property type="project" value="InterPro"/>
</dbReference>
<dbReference type="Pfam" id="PF03446">
    <property type="entry name" value="NAD_binding_2"/>
    <property type="match status" value="1"/>
</dbReference>
<dbReference type="PROSITE" id="PS00895">
    <property type="entry name" value="3_HYDROXYISOBUT_DH"/>
    <property type="match status" value="1"/>
</dbReference>
<dbReference type="AlphaFoldDB" id="A0A7S4AY77"/>
<proteinExistence type="predicted"/>
<dbReference type="Gene3D" id="3.40.50.720">
    <property type="entry name" value="NAD(P)-binding Rossmann-like Domain"/>
    <property type="match status" value="1"/>
</dbReference>
<dbReference type="Pfam" id="PF14833">
    <property type="entry name" value="NAD_binding_11"/>
    <property type="match status" value="1"/>
</dbReference>
<protein>
    <recommendedName>
        <fullName evidence="4">3-hydroxyisobutyrate dehydrogenase</fullName>
    </recommendedName>
</protein>
<feature type="domain" description="3-hydroxyisobutyrate dehydrogenase-like NAD-binding" evidence="2">
    <location>
        <begin position="183"/>
        <end position="307"/>
    </location>
</feature>
<gene>
    <name evidence="3" type="ORF">PAUS00366_LOCUS22630</name>
</gene>
<evidence type="ECO:0000313" key="3">
    <source>
        <dbReference type="EMBL" id="CAE0729845.1"/>
    </source>
</evidence>
<evidence type="ECO:0000259" key="1">
    <source>
        <dbReference type="Pfam" id="PF03446"/>
    </source>
</evidence>
<dbReference type="InterPro" id="IPR029154">
    <property type="entry name" value="HIBADH-like_NADP-bd"/>
</dbReference>
<dbReference type="Gene3D" id="2.60.120.10">
    <property type="entry name" value="Jelly Rolls"/>
    <property type="match status" value="1"/>
</dbReference>
<dbReference type="GO" id="GO:0016491">
    <property type="term" value="F:oxidoreductase activity"/>
    <property type="evidence" value="ECO:0007669"/>
    <property type="project" value="InterPro"/>
</dbReference>
<organism evidence="3">
    <name type="scientific">Pseudo-nitzschia australis</name>
    <dbReference type="NCBI Taxonomy" id="44445"/>
    <lineage>
        <taxon>Eukaryota</taxon>
        <taxon>Sar</taxon>
        <taxon>Stramenopiles</taxon>
        <taxon>Ochrophyta</taxon>
        <taxon>Bacillariophyta</taxon>
        <taxon>Bacillariophyceae</taxon>
        <taxon>Bacillariophycidae</taxon>
        <taxon>Bacillariales</taxon>
        <taxon>Bacillariaceae</taxon>
        <taxon>Pseudo-nitzschia</taxon>
    </lineage>
</organism>
<name>A0A7S4AY77_9STRA</name>
<evidence type="ECO:0008006" key="4">
    <source>
        <dbReference type="Google" id="ProtNLM"/>
    </source>
</evidence>
<dbReference type="InterPro" id="IPR006115">
    <property type="entry name" value="6PGDH_NADP-bd"/>
</dbReference>
<dbReference type="InterPro" id="IPR008927">
    <property type="entry name" value="6-PGluconate_DH-like_C_sf"/>
</dbReference>
<dbReference type="PANTHER" id="PTHR43060:SF17">
    <property type="entry name" value="L-THREONATE DEHYDROGENASE"/>
    <property type="match status" value="1"/>
</dbReference>
<reference evidence="3" key="1">
    <citation type="submission" date="2021-01" db="EMBL/GenBank/DDBJ databases">
        <authorList>
            <person name="Corre E."/>
            <person name="Pelletier E."/>
            <person name="Niang G."/>
            <person name="Scheremetjew M."/>
            <person name="Finn R."/>
            <person name="Kale V."/>
            <person name="Holt S."/>
            <person name="Cochrane G."/>
            <person name="Meng A."/>
            <person name="Brown T."/>
            <person name="Cohen L."/>
        </authorList>
    </citation>
    <scope>NUCLEOTIDE SEQUENCE</scope>
    <source>
        <strain evidence="3">10249 10 AB</strain>
    </source>
</reference>
<dbReference type="SUPFAM" id="SSF48179">
    <property type="entry name" value="6-phosphogluconate dehydrogenase C-terminal domain-like"/>
    <property type="match status" value="1"/>
</dbReference>
<sequence>MTNVTVIGLGAMGGGMARSLLRSDAVTSVAGFDLNPEFVSKFHQEAKQTEKAAGNEPPEQLTLDNFVSGETTNVVLIVLVNEAQCQSVCFDGKDGIHLQGLLRKGSTVIVSSTVTPAWSKRACARFSEQGIRFLDCPVSGGPVRALAGEITMMCSGDPEDLQVADPLFQAMGTEIHIVRGGAGMGSTVKMVHQLLAGVHIAVAAEALALAAKAGLDVRQLYDIVKGAAGNSWMFGDRGKRMIEYTGEDGEKVMSSLAIFIKDMDIVYSSAKALKCPVPIATAALQQYIGGSGLGLDRKDDSQVVKVYETLSGASVSGTACSQKETDGSTTYAANDEAKSGNKVGDVWTFPDGAKETIVDCFDEPHHHSVISNSYTRVCKARIAPNDATKAHRHAKSSVYFFLSEKGVDFENYVRGSSGPVCDRVDFGEVRYGDHSEEAPLIHKLTNKSSSETTEADDNDLVCIDAEILSSPPLMGPKREPLVADHHELIKTREDCRVYKLTLEPNETAVASYPFFYLGVVLKGSTLRNAIAGTSECPDVAWETDCKTGDVEWNSPSAGVAITNKGDTVYERYIVEWC</sequence>
<accession>A0A7S4AY77</accession>
<dbReference type="SUPFAM" id="SSF51735">
    <property type="entry name" value="NAD(P)-binding Rossmann-fold domains"/>
    <property type="match status" value="1"/>
</dbReference>
<dbReference type="Gene3D" id="1.10.1040.10">
    <property type="entry name" value="N-(1-d-carboxylethyl)-l-norvaline Dehydrogenase, domain 2"/>
    <property type="match status" value="1"/>
</dbReference>
<evidence type="ECO:0000259" key="2">
    <source>
        <dbReference type="Pfam" id="PF14833"/>
    </source>
</evidence>
<dbReference type="InterPro" id="IPR002204">
    <property type="entry name" value="3-OH-isobutyrate_DH-rel_CS"/>
</dbReference>
<dbReference type="PANTHER" id="PTHR43060">
    <property type="entry name" value="3-HYDROXYISOBUTYRATE DEHYDROGENASE-LIKE 1, MITOCHONDRIAL-RELATED"/>
    <property type="match status" value="1"/>
</dbReference>
<dbReference type="GO" id="GO:0051287">
    <property type="term" value="F:NAD binding"/>
    <property type="evidence" value="ECO:0007669"/>
    <property type="project" value="InterPro"/>
</dbReference>
<feature type="domain" description="6-phosphogluconate dehydrogenase NADP-binding" evidence="1">
    <location>
        <begin position="4"/>
        <end position="176"/>
    </location>
</feature>
<dbReference type="InterPro" id="IPR013328">
    <property type="entry name" value="6PGD_dom2"/>
</dbReference>
<dbReference type="InterPro" id="IPR036291">
    <property type="entry name" value="NAD(P)-bd_dom_sf"/>
</dbReference>
<dbReference type="EMBL" id="HBIX01034638">
    <property type="protein sequence ID" value="CAE0729845.1"/>
    <property type="molecule type" value="Transcribed_RNA"/>
</dbReference>
<dbReference type="InterPro" id="IPR014710">
    <property type="entry name" value="RmlC-like_jellyroll"/>
</dbReference>